<sequence length="66" mass="7490">MLLYSQQHRGHVQRSVFRCVQSRAPITVPHTPRERAQAMDAGGRVLKHPPASAALLFGRLSTWARW</sequence>
<reference evidence="1" key="1">
    <citation type="submission" date="2023-05" db="EMBL/GenBank/DDBJ databases">
        <authorList>
            <person name="Stuckert A."/>
        </authorList>
    </citation>
    <scope>NUCLEOTIDE SEQUENCE</scope>
</reference>
<accession>A0ABN9H795</accession>
<evidence type="ECO:0000313" key="1">
    <source>
        <dbReference type="EMBL" id="CAI9616538.1"/>
    </source>
</evidence>
<keyword evidence="2" id="KW-1185">Reference proteome</keyword>
<name>A0ABN9H795_9NEOB</name>
<comment type="caution">
    <text evidence="1">The sequence shown here is derived from an EMBL/GenBank/DDBJ whole genome shotgun (WGS) entry which is preliminary data.</text>
</comment>
<dbReference type="Proteomes" id="UP001162483">
    <property type="component" value="Unassembled WGS sequence"/>
</dbReference>
<gene>
    <name evidence="1" type="ORF">SPARVUS_LOCUS15405251</name>
</gene>
<dbReference type="EMBL" id="CATNWA010020083">
    <property type="protein sequence ID" value="CAI9616538.1"/>
    <property type="molecule type" value="Genomic_DNA"/>
</dbReference>
<proteinExistence type="predicted"/>
<protein>
    <submittedName>
        <fullName evidence="1">Uncharacterized protein</fullName>
    </submittedName>
</protein>
<organism evidence="1 2">
    <name type="scientific">Staurois parvus</name>
    <dbReference type="NCBI Taxonomy" id="386267"/>
    <lineage>
        <taxon>Eukaryota</taxon>
        <taxon>Metazoa</taxon>
        <taxon>Chordata</taxon>
        <taxon>Craniata</taxon>
        <taxon>Vertebrata</taxon>
        <taxon>Euteleostomi</taxon>
        <taxon>Amphibia</taxon>
        <taxon>Batrachia</taxon>
        <taxon>Anura</taxon>
        <taxon>Neobatrachia</taxon>
        <taxon>Ranoidea</taxon>
        <taxon>Ranidae</taxon>
        <taxon>Staurois</taxon>
    </lineage>
</organism>
<evidence type="ECO:0000313" key="2">
    <source>
        <dbReference type="Proteomes" id="UP001162483"/>
    </source>
</evidence>